<gene>
    <name evidence="2" type="ORF">JCM17846_20250</name>
</gene>
<evidence type="ECO:0000313" key="3">
    <source>
        <dbReference type="Proteomes" id="UP000324996"/>
    </source>
</evidence>
<dbReference type="AlphaFoldDB" id="A0A5A7N7N5"/>
<feature type="region of interest" description="Disordered" evidence="1">
    <location>
        <begin position="18"/>
        <end position="65"/>
    </location>
</feature>
<sequence length="65" mass="7126">MNPKSRIRPTVANPVAMNRAVATIDRGERRDTPHTPWPLVHPDPKRVPKPTNSPPIISGRGDAGK</sequence>
<protein>
    <submittedName>
        <fullName evidence="2">Uncharacterized protein</fullName>
    </submittedName>
</protein>
<dbReference type="Proteomes" id="UP000324996">
    <property type="component" value="Unassembled WGS sequence"/>
</dbReference>
<comment type="caution">
    <text evidence="2">The sequence shown here is derived from an EMBL/GenBank/DDBJ whole genome shotgun (WGS) entry which is preliminary data.</text>
</comment>
<name>A0A5A7N7N5_9PROT</name>
<evidence type="ECO:0000256" key="1">
    <source>
        <dbReference type="SAM" id="MobiDB-lite"/>
    </source>
</evidence>
<dbReference type="EMBL" id="BKCN01000009">
    <property type="protein sequence ID" value="GER04343.1"/>
    <property type="molecule type" value="Genomic_DNA"/>
</dbReference>
<proteinExistence type="predicted"/>
<reference evidence="2 3" key="1">
    <citation type="submission" date="2019-09" db="EMBL/GenBank/DDBJ databases">
        <title>NBRP : Genome information of microbial organism related human and environment.</title>
        <authorList>
            <person name="Hattori M."/>
            <person name="Oshima K."/>
            <person name="Inaba H."/>
            <person name="Suda W."/>
            <person name="Sakamoto M."/>
            <person name="Iino T."/>
            <person name="Kitahara M."/>
            <person name="Oshida Y."/>
            <person name="Iida T."/>
            <person name="Kudo T."/>
            <person name="Itoh T."/>
            <person name="Ohkuma M."/>
        </authorList>
    </citation>
    <scope>NUCLEOTIDE SEQUENCE [LARGE SCALE GENOMIC DNA]</scope>
    <source>
        <strain evidence="2 3">Q-1</strain>
    </source>
</reference>
<organism evidence="2 3">
    <name type="scientific">Iodidimonas nitroreducens</name>
    <dbReference type="NCBI Taxonomy" id="1236968"/>
    <lineage>
        <taxon>Bacteria</taxon>
        <taxon>Pseudomonadati</taxon>
        <taxon>Pseudomonadota</taxon>
        <taxon>Alphaproteobacteria</taxon>
        <taxon>Iodidimonadales</taxon>
        <taxon>Iodidimonadaceae</taxon>
        <taxon>Iodidimonas</taxon>
    </lineage>
</organism>
<keyword evidence="3" id="KW-1185">Reference proteome</keyword>
<evidence type="ECO:0000313" key="2">
    <source>
        <dbReference type="EMBL" id="GER04343.1"/>
    </source>
</evidence>
<accession>A0A5A7N7N5</accession>